<evidence type="ECO:0000256" key="1">
    <source>
        <dbReference type="SAM" id="MobiDB-lite"/>
    </source>
</evidence>
<evidence type="ECO:0000313" key="3">
    <source>
        <dbReference type="Proteomes" id="UP001214576"/>
    </source>
</evidence>
<dbReference type="EMBL" id="JAKZEL010000018">
    <property type="protein sequence ID" value="KAI4535103.1"/>
    <property type="molecule type" value="Genomic_DNA"/>
</dbReference>
<gene>
    <name evidence="2" type="ORF">MG293_014329</name>
</gene>
<feature type="region of interest" description="Disordered" evidence="1">
    <location>
        <begin position="1"/>
        <end position="122"/>
    </location>
</feature>
<dbReference type="AlphaFoldDB" id="A0AAD4TWB5"/>
<proteinExistence type="predicted"/>
<organism evidence="2 3">
    <name type="scientific">Ovis ammon polii</name>
    <dbReference type="NCBI Taxonomy" id="230172"/>
    <lineage>
        <taxon>Eukaryota</taxon>
        <taxon>Metazoa</taxon>
        <taxon>Chordata</taxon>
        <taxon>Craniata</taxon>
        <taxon>Vertebrata</taxon>
        <taxon>Euteleostomi</taxon>
        <taxon>Mammalia</taxon>
        <taxon>Eutheria</taxon>
        <taxon>Laurasiatheria</taxon>
        <taxon>Artiodactyla</taxon>
        <taxon>Ruminantia</taxon>
        <taxon>Pecora</taxon>
        <taxon>Bovidae</taxon>
        <taxon>Caprinae</taxon>
        <taxon>Ovis</taxon>
    </lineage>
</organism>
<feature type="compositionally biased region" description="Polar residues" evidence="1">
    <location>
        <begin position="42"/>
        <end position="54"/>
    </location>
</feature>
<keyword evidence="3" id="KW-1185">Reference proteome</keyword>
<feature type="compositionally biased region" description="Basic and acidic residues" evidence="1">
    <location>
        <begin position="80"/>
        <end position="91"/>
    </location>
</feature>
<comment type="caution">
    <text evidence="2">The sequence shown here is derived from an EMBL/GenBank/DDBJ whole genome shotgun (WGS) entry which is preliminary data.</text>
</comment>
<evidence type="ECO:0000313" key="2">
    <source>
        <dbReference type="EMBL" id="KAI4535103.1"/>
    </source>
</evidence>
<name>A0AAD4TWB5_OVIAM</name>
<reference evidence="2" key="1">
    <citation type="submission" date="2022-03" db="EMBL/GenBank/DDBJ databases">
        <title>Genomic analyses of argali, domestic sheep and their hybrids provide insights into chromosomal evolution, heterosis and genetic basis of agronomic traits.</title>
        <authorList>
            <person name="Li M."/>
        </authorList>
    </citation>
    <scope>NUCLEOTIDE SEQUENCE</scope>
    <source>
        <strain evidence="2">CAU-MHL-2022a</strain>
        <tissue evidence="2">Skin</tissue>
    </source>
</reference>
<evidence type="ECO:0008006" key="4">
    <source>
        <dbReference type="Google" id="ProtNLM"/>
    </source>
</evidence>
<protein>
    <recommendedName>
        <fullName evidence="4">Testis-expressed protein 22</fullName>
    </recommendedName>
</protein>
<accession>A0AAD4TWB5</accession>
<sequence>MDSRECSLKALLRKKAESQPSQEKGQPSGPPSPAMAWGPPGAQSSSQQEPQTQDWGAASQAKEARPPEVPDGSLCVSVKARPDGSRLRQDFQHSCGPCLTNDLAPRPRLSLPPGGLGPSLPLAAPQKAPQVLSSNWTVLKDLARIVAQLVSEDVDKDVLFPHPPRSSESTNAFQAFLVRSKPFWHNVALEAPASRSPPS</sequence>
<dbReference type="Proteomes" id="UP001214576">
    <property type="component" value="Unassembled WGS sequence"/>
</dbReference>
<feature type="compositionally biased region" description="Low complexity" evidence="1">
    <location>
        <begin position="103"/>
        <end position="122"/>
    </location>
</feature>